<keyword evidence="4" id="KW-1185">Reference proteome</keyword>
<dbReference type="PANTHER" id="PTHR31118">
    <property type="entry name" value="CYCLASE-LIKE PROTEIN 2"/>
    <property type="match status" value="1"/>
</dbReference>
<comment type="caution">
    <text evidence="3">The sequence shown here is derived from an EMBL/GenBank/DDBJ whole genome shotgun (WGS) entry which is preliminary data.</text>
</comment>
<dbReference type="GO" id="GO:0019441">
    <property type="term" value="P:L-tryptophan catabolic process to kynurenine"/>
    <property type="evidence" value="ECO:0007669"/>
    <property type="project" value="InterPro"/>
</dbReference>
<organism evidence="3 4">
    <name type="scientific">Orchesella cincta</name>
    <name type="common">Springtail</name>
    <name type="synonym">Podura cincta</name>
    <dbReference type="NCBI Taxonomy" id="48709"/>
    <lineage>
        <taxon>Eukaryota</taxon>
        <taxon>Metazoa</taxon>
        <taxon>Ecdysozoa</taxon>
        <taxon>Arthropoda</taxon>
        <taxon>Hexapoda</taxon>
        <taxon>Collembola</taxon>
        <taxon>Entomobryomorpha</taxon>
        <taxon>Entomobryoidea</taxon>
        <taxon>Orchesellidae</taxon>
        <taxon>Orchesellinae</taxon>
        <taxon>Orchesella</taxon>
    </lineage>
</organism>
<accession>A0A1D2NHF6</accession>
<dbReference type="EMBL" id="LJIJ01000041">
    <property type="protein sequence ID" value="ODN04525.1"/>
    <property type="molecule type" value="Genomic_DNA"/>
</dbReference>
<protein>
    <submittedName>
        <fullName evidence="3">Kynurenine formamidase</fullName>
    </submittedName>
</protein>
<evidence type="ECO:0000313" key="3">
    <source>
        <dbReference type="EMBL" id="ODN04525.1"/>
    </source>
</evidence>
<dbReference type="AlphaFoldDB" id="A0A1D2NHF6"/>
<evidence type="ECO:0000313" key="4">
    <source>
        <dbReference type="Proteomes" id="UP000094527"/>
    </source>
</evidence>
<name>A0A1D2NHF6_ORCCI</name>
<comment type="similarity">
    <text evidence="1">Belongs to the Cyclase 1 superfamily.</text>
</comment>
<dbReference type="OrthoDB" id="7108654at2759"/>
<dbReference type="GO" id="GO:0004061">
    <property type="term" value="F:arylformamidase activity"/>
    <property type="evidence" value="ECO:0007669"/>
    <property type="project" value="InterPro"/>
</dbReference>
<feature type="chain" id="PRO_5008905569" evidence="2">
    <location>
        <begin position="25"/>
        <end position="290"/>
    </location>
</feature>
<dbReference type="PANTHER" id="PTHR31118:SF12">
    <property type="entry name" value="CYCLASE-LIKE PROTEIN 2"/>
    <property type="match status" value="1"/>
</dbReference>
<keyword evidence="2" id="KW-0732">Signal</keyword>
<reference evidence="3 4" key="1">
    <citation type="journal article" date="2016" name="Genome Biol. Evol.">
        <title>Gene Family Evolution Reflects Adaptation to Soil Environmental Stressors in the Genome of the Collembolan Orchesella cincta.</title>
        <authorList>
            <person name="Faddeeva-Vakhrusheva A."/>
            <person name="Derks M.F."/>
            <person name="Anvar S.Y."/>
            <person name="Agamennone V."/>
            <person name="Suring W."/>
            <person name="Smit S."/>
            <person name="van Straalen N.M."/>
            <person name="Roelofs D."/>
        </authorList>
    </citation>
    <scope>NUCLEOTIDE SEQUENCE [LARGE SCALE GENOMIC DNA]</scope>
    <source>
        <tissue evidence="3">Mixed pool</tissue>
    </source>
</reference>
<dbReference type="InterPro" id="IPR037175">
    <property type="entry name" value="KFase_sf"/>
</dbReference>
<evidence type="ECO:0000256" key="2">
    <source>
        <dbReference type="SAM" id="SignalP"/>
    </source>
</evidence>
<dbReference type="Gene3D" id="3.50.30.50">
    <property type="entry name" value="Putative cyclase"/>
    <property type="match status" value="1"/>
</dbReference>
<dbReference type="Pfam" id="PF04199">
    <property type="entry name" value="Cyclase"/>
    <property type="match status" value="1"/>
</dbReference>
<proteinExistence type="inferred from homology"/>
<sequence length="290" mass="32186">MFRICRSSLRIPLVFLLLPAFTLSDFFNGGSSNTVEETEWFDLSYPLDEDTVFFPGQMYEQFNLTQDIKGFNQTSSGNFPFWYATFSFCMSEHGGTHVDAPYHFNKLGWKLGEIPLKRMVDVPATIIDVERDVFVLKHPDEFALEVKHVLEHEAKFGQILTGSVILVRTGLSGAAADWLVRERHIYGIGIDAPGLDIGNNKGNPVAHIVTLGAQVYNIENVANLDYLIKKTRKQTPFGGTLSNCNLRLFVLPSRLSGTGGPARVLAHCKPGFASTGVPAMPLNPNQFGQF</sequence>
<feature type="signal peptide" evidence="2">
    <location>
        <begin position="1"/>
        <end position="24"/>
    </location>
</feature>
<dbReference type="Proteomes" id="UP000094527">
    <property type="component" value="Unassembled WGS sequence"/>
</dbReference>
<dbReference type="SUPFAM" id="SSF102198">
    <property type="entry name" value="Putative cyclase"/>
    <property type="match status" value="1"/>
</dbReference>
<dbReference type="STRING" id="48709.A0A1D2NHF6"/>
<dbReference type="InterPro" id="IPR007325">
    <property type="entry name" value="KFase/CYL"/>
</dbReference>
<evidence type="ECO:0000256" key="1">
    <source>
        <dbReference type="ARBA" id="ARBA00007865"/>
    </source>
</evidence>
<gene>
    <name evidence="3" type="ORF">Ocin01_02113</name>
</gene>